<evidence type="ECO:0000313" key="11">
    <source>
        <dbReference type="EMBL" id="AAY40248.1"/>
    </source>
</evidence>
<dbReference type="PANTHER" id="PTHR26374">
    <property type="entry name" value="ZINC FINGER PROTEIN ZAT5"/>
    <property type="match status" value="1"/>
</dbReference>
<feature type="domain" description="C2H2-type" evidence="10">
    <location>
        <begin position="113"/>
        <end position="135"/>
    </location>
</feature>
<evidence type="ECO:0000256" key="4">
    <source>
        <dbReference type="ARBA" id="ARBA00022771"/>
    </source>
</evidence>
<dbReference type="AlphaFoldDB" id="Q4U317"/>
<dbReference type="InterPro" id="IPR013087">
    <property type="entry name" value="Znf_C2H2_type"/>
</dbReference>
<dbReference type="Gene3D" id="3.30.160.60">
    <property type="entry name" value="Classic Zinc Finger"/>
    <property type="match status" value="1"/>
</dbReference>
<proteinExistence type="evidence at transcript level"/>
<dbReference type="PANTHER" id="PTHR26374:SF466">
    <property type="entry name" value="OS09G0122000 PROTEIN"/>
    <property type="match status" value="1"/>
</dbReference>
<evidence type="ECO:0000256" key="2">
    <source>
        <dbReference type="ARBA" id="ARBA00022723"/>
    </source>
</evidence>
<evidence type="ECO:0000259" key="10">
    <source>
        <dbReference type="PROSITE" id="PS50157"/>
    </source>
</evidence>
<evidence type="ECO:0000256" key="9">
    <source>
        <dbReference type="PROSITE-ProRule" id="PRU00042"/>
    </source>
</evidence>
<evidence type="ECO:0000256" key="3">
    <source>
        <dbReference type="ARBA" id="ARBA00022737"/>
    </source>
</evidence>
<feature type="domain" description="C2H2-type" evidence="10">
    <location>
        <begin position="191"/>
        <end position="218"/>
    </location>
</feature>
<name>Q4U317_SILLA</name>
<dbReference type="InterPro" id="IPR036236">
    <property type="entry name" value="Znf_C2H2_sf"/>
</dbReference>
<dbReference type="GO" id="GO:0008270">
    <property type="term" value="F:zinc ion binding"/>
    <property type="evidence" value="ECO:0007669"/>
    <property type="project" value="UniProtKB-KW"/>
</dbReference>
<dbReference type="GO" id="GO:0005634">
    <property type="term" value="C:nucleus"/>
    <property type="evidence" value="ECO:0007669"/>
    <property type="project" value="UniProtKB-SubCell"/>
</dbReference>
<protein>
    <submittedName>
        <fullName evidence="11">Cys2/His2 zinc-finger transcription factor</fullName>
    </submittedName>
</protein>
<dbReference type="PROSITE" id="PS50157">
    <property type="entry name" value="ZINC_FINGER_C2H2_2"/>
    <property type="match status" value="2"/>
</dbReference>
<keyword evidence="2" id="KW-0479">Metal-binding</keyword>
<gene>
    <name evidence="11" type="primary">ZST2-3</name>
</gene>
<dbReference type="Pfam" id="PF13912">
    <property type="entry name" value="zf-C2H2_6"/>
    <property type="match status" value="2"/>
</dbReference>
<dbReference type="SMART" id="SM00355">
    <property type="entry name" value="ZnF_C2H2"/>
    <property type="match status" value="2"/>
</dbReference>
<keyword evidence="3" id="KW-0677">Repeat</keyword>
<dbReference type="SUPFAM" id="SSF57667">
    <property type="entry name" value="beta-beta-alpha zinc fingers"/>
    <property type="match status" value="1"/>
</dbReference>
<comment type="subcellular location">
    <subcellularLocation>
        <location evidence="1">Nucleus</location>
    </subcellularLocation>
</comment>
<dbReference type="EMBL" id="DQ017763">
    <property type="protein sequence ID" value="AAY40248.1"/>
    <property type="molecule type" value="mRNA"/>
</dbReference>
<reference evidence="11" key="1">
    <citation type="journal article" date="2005" name="Planta">
        <title>Analysis of members of the Silene latifolia Cys2/His2 zinc-finger transcription factor family during dioecious flower development and in a novel stamen-defective mutant ssf1.</title>
        <authorList>
            <person name="Jenkins T.H."/>
            <person name="Li J."/>
            <person name="Scutt C.P."/>
            <person name="Gilmartin P.M."/>
        </authorList>
    </citation>
    <scope>NUCLEOTIDE SEQUENCE</scope>
</reference>
<organism evidence="11">
    <name type="scientific">Silene latifolia</name>
    <name type="common">White campion</name>
    <name type="synonym">Bladder campion</name>
    <dbReference type="NCBI Taxonomy" id="37657"/>
    <lineage>
        <taxon>Eukaryota</taxon>
        <taxon>Viridiplantae</taxon>
        <taxon>Streptophyta</taxon>
        <taxon>Embryophyta</taxon>
        <taxon>Tracheophyta</taxon>
        <taxon>Spermatophyta</taxon>
        <taxon>Magnoliopsida</taxon>
        <taxon>eudicotyledons</taxon>
        <taxon>Gunneridae</taxon>
        <taxon>Pentapetalae</taxon>
        <taxon>Caryophyllales</taxon>
        <taxon>Caryophyllaceae</taxon>
        <taxon>Sileneae</taxon>
        <taxon>Silene</taxon>
        <taxon>Silene subgen. Behenantha</taxon>
        <taxon>Silene sect. Melandrium</taxon>
    </lineage>
</organism>
<evidence type="ECO:0000256" key="5">
    <source>
        <dbReference type="ARBA" id="ARBA00022833"/>
    </source>
</evidence>
<keyword evidence="8" id="KW-0539">Nucleus</keyword>
<evidence type="ECO:0000256" key="1">
    <source>
        <dbReference type="ARBA" id="ARBA00004123"/>
    </source>
</evidence>
<keyword evidence="6" id="KW-0805">Transcription regulation</keyword>
<evidence type="ECO:0000256" key="8">
    <source>
        <dbReference type="ARBA" id="ARBA00023242"/>
    </source>
</evidence>
<dbReference type="PROSITE" id="PS00028">
    <property type="entry name" value="ZINC_FINGER_C2H2_1"/>
    <property type="match status" value="2"/>
</dbReference>
<sequence length="288" mass="30799">MDSTDEEFYGSTSFITKGRRTKRQRTITTTTMTATVTATTSYNENYIETSYGSSTSATPSPSSTPDENDVVSVLTTEEEETANCLILLSNGGDNRRRRRTAAASAGSSGGGVYECKTCNRTFPSFQALGGHRTSHKKIIKPPKFDEKIDEIVNHDSIPATPPRKTAAGGNRSSVTAAAVEVVSAVAVVRAHVCGICGSEFPSGQALGGHMRRHRPAVPTVPSENHPIIIQDMSTSTGGAGVRNILPLDLNLPAPNDDHDQVIVVDSSHMVDNTQFHVLSTPALLDCHY</sequence>
<keyword evidence="4 9" id="KW-0863">Zinc-finger</keyword>
<evidence type="ECO:0000256" key="6">
    <source>
        <dbReference type="ARBA" id="ARBA00023015"/>
    </source>
</evidence>
<evidence type="ECO:0000256" key="7">
    <source>
        <dbReference type="ARBA" id="ARBA00023163"/>
    </source>
</evidence>
<keyword evidence="7" id="KW-0804">Transcription</keyword>
<keyword evidence="5" id="KW-0862">Zinc</keyword>
<accession>Q4U317</accession>